<proteinExistence type="predicted"/>
<dbReference type="Proteomes" id="UP001549031">
    <property type="component" value="Unassembled WGS sequence"/>
</dbReference>
<dbReference type="EMBL" id="JBEPLJ010000014">
    <property type="protein sequence ID" value="MET3587543.1"/>
    <property type="molecule type" value="Genomic_DNA"/>
</dbReference>
<sequence>MPEGADHYYTGDEIGLEVAAMLRESKQEHGQYPFFAVLEQQILVNVGNTSADAMIYPWVATAPSSPPWRISESLMAR</sequence>
<keyword evidence="2" id="KW-1185">Reference proteome</keyword>
<accession>A0ABV2HAG2</accession>
<comment type="caution">
    <text evidence="1">The sequence shown here is derived from an EMBL/GenBank/DDBJ whole genome shotgun (WGS) entry which is preliminary data.</text>
</comment>
<dbReference type="RefSeq" id="WP_247245190.1">
    <property type="nucleotide sequence ID" value="NZ_JALJRA010000014.1"/>
</dbReference>
<protein>
    <submittedName>
        <fullName evidence="1">Uncharacterized protein</fullName>
    </submittedName>
</protein>
<gene>
    <name evidence="1" type="ORF">ABID21_003668</name>
</gene>
<evidence type="ECO:0000313" key="2">
    <source>
        <dbReference type="Proteomes" id="UP001549031"/>
    </source>
</evidence>
<reference evidence="1 2" key="1">
    <citation type="submission" date="2024-06" db="EMBL/GenBank/DDBJ databases">
        <title>Genomic Encyclopedia of Type Strains, Phase IV (KMG-IV): sequencing the most valuable type-strain genomes for metagenomic binning, comparative biology and taxonomic classification.</title>
        <authorList>
            <person name="Goeker M."/>
        </authorList>
    </citation>
    <scope>NUCLEOTIDE SEQUENCE [LARGE SCALE GENOMIC DNA]</scope>
    <source>
        <strain evidence="1 2">DSM 105042</strain>
    </source>
</reference>
<evidence type="ECO:0000313" key="1">
    <source>
        <dbReference type="EMBL" id="MET3587543.1"/>
    </source>
</evidence>
<organism evidence="1 2">
    <name type="scientific">Pseudorhizobium tarimense</name>
    <dbReference type="NCBI Taxonomy" id="1079109"/>
    <lineage>
        <taxon>Bacteria</taxon>
        <taxon>Pseudomonadati</taxon>
        <taxon>Pseudomonadota</taxon>
        <taxon>Alphaproteobacteria</taxon>
        <taxon>Hyphomicrobiales</taxon>
        <taxon>Rhizobiaceae</taxon>
        <taxon>Rhizobium/Agrobacterium group</taxon>
        <taxon>Pseudorhizobium</taxon>
    </lineage>
</organism>
<name>A0ABV2HAG2_9HYPH</name>